<reference evidence="1" key="1">
    <citation type="journal article" date="2021" name="PeerJ">
        <title>Extensive microbial diversity within the chicken gut microbiome revealed by metagenomics and culture.</title>
        <authorList>
            <person name="Gilroy R."/>
            <person name="Ravi A."/>
            <person name="Getino M."/>
            <person name="Pursley I."/>
            <person name="Horton D.L."/>
            <person name="Alikhan N.F."/>
            <person name="Baker D."/>
            <person name="Gharbi K."/>
            <person name="Hall N."/>
            <person name="Watson M."/>
            <person name="Adriaenssens E.M."/>
            <person name="Foster-Nyarko E."/>
            <person name="Jarju S."/>
            <person name="Secka A."/>
            <person name="Antonio M."/>
            <person name="Oren A."/>
            <person name="Chaudhuri R.R."/>
            <person name="La Ragione R."/>
            <person name="Hildebrand F."/>
            <person name="Pallen M.J."/>
        </authorList>
    </citation>
    <scope>NUCLEOTIDE SEQUENCE</scope>
    <source>
        <strain evidence="1">CHK160-4876</strain>
    </source>
</reference>
<dbReference type="AlphaFoldDB" id="A0A921NB44"/>
<proteinExistence type="predicted"/>
<protein>
    <submittedName>
        <fullName evidence="1">Uncharacterized protein</fullName>
    </submittedName>
</protein>
<accession>A0A921NB44</accession>
<name>A0A921NB44_9BACL</name>
<gene>
    <name evidence="1" type="ORF">K8V30_03040</name>
</gene>
<evidence type="ECO:0000313" key="2">
    <source>
        <dbReference type="Proteomes" id="UP000700212"/>
    </source>
</evidence>
<comment type="caution">
    <text evidence="1">The sequence shown here is derived from an EMBL/GenBank/DDBJ whole genome shotgun (WGS) entry which is preliminary data.</text>
</comment>
<dbReference type="PROSITE" id="PS51257">
    <property type="entry name" value="PROKAR_LIPOPROTEIN"/>
    <property type="match status" value="1"/>
</dbReference>
<reference evidence="1" key="2">
    <citation type="submission" date="2021-09" db="EMBL/GenBank/DDBJ databases">
        <authorList>
            <person name="Gilroy R."/>
        </authorList>
    </citation>
    <scope>NUCLEOTIDE SEQUENCE</scope>
    <source>
        <strain evidence="1">CHK160-4876</strain>
    </source>
</reference>
<sequence>MKHLAFATLTLLALTGCQQAEKPAAEAVDQSQTATEEKKYTKVSDLQQPLKATYKEFDVYLVSVEDEGHFYMAKKGEDRVVQQNLSGPFVHKGEEQLVTTTIGNETFLMYKTATDTPMVALFVIDEGALKIVPINGSDYVIANHSVKQIDGGKLQYAIYGKGHLTFKTVEYDANTQAFTLLAEETISDEQQMESAMAAWTTNEAYYHPYPQIDIHEAIRNISQYGYYIYPNTTEGIDIDVLTSQRPDYNFPDEYFEGGKYIHYGTGEYVFFDPNTNLISGLWLSGSGLKNTSYADFIATTTLPYHQEYDQFFSAQSVALPDGVRLLLDDTSTNITMVMKY</sequence>
<dbReference type="Proteomes" id="UP000700212">
    <property type="component" value="Unassembled WGS sequence"/>
</dbReference>
<dbReference type="EMBL" id="DYTV01000036">
    <property type="protein sequence ID" value="HJH10666.1"/>
    <property type="molecule type" value="Genomic_DNA"/>
</dbReference>
<evidence type="ECO:0000313" key="1">
    <source>
        <dbReference type="EMBL" id="HJH10666.1"/>
    </source>
</evidence>
<organism evidence="1 2">
    <name type="scientific">Metalysinibacillus jejuensis</name>
    <dbReference type="NCBI Taxonomy" id="914327"/>
    <lineage>
        <taxon>Bacteria</taxon>
        <taxon>Bacillati</taxon>
        <taxon>Bacillota</taxon>
        <taxon>Bacilli</taxon>
        <taxon>Bacillales</taxon>
        <taxon>Caryophanaceae</taxon>
        <taxon>Metalysinibacillus</taxon>
    </lineage>
</organism>